<dbReference type="OrthoDB" id="954553at2"/>
<feature type="region of interest" description="Disordered" evidence="2">
    <location>
        <begin position="35"/>
        <end position="54"/>
    </location>
</feature>
<dbReference type="GO" id="GO:0006167">
    <property type="term" value="P:AMP biosynthetic process"/>
    <property type="evidence" value="ECO:0007669"/>
    <property type="project" value="TreeGrafter"/>
</dbReference>
<dbReference type="PANTHER" id="PTHR21340">
    <property type="entry name" value="DIADENOSINE 5,5-P1,P4-TETRAPHOSPHATE PYROPHOSPHOHYDROLASE MUTT"/>
    <property type="match status" value="1"/>
</dbReference>
<evidence type="ECO:0000256" key="2">
    <source>
        <dbReference type="SAM" id="MobiDB-lite"/>
    </source>
</evidence>
<dbReference type="AlphaFoldDB" id="A0A542DG14"/>
<gene>
    <name evidence="4" type="ORF">FB471_1711</name>
</gene>
<evidence type="ECO:0000259" key="3">
    <source>
        <dbReference type="PROSITE" id="PS51462"/>
    </source>
</evidence>
<dbReference type="CDD" id="cd04662">
    <property type="entry name" value="NUDIX_Hydrolase"/>
    <property type="match status" value="1"/>
</dbReference>
<dbReference type="InterPro" id="IPR000086">
    <property type="entry name" value="NUDIX_hydrolase_dom"/>
</dbReference>
<dbReference type="Proteomes" id="UP000320876">
    <property type="component" value="Unassembled WGS sequence"/>
</dbReference>
<proteinExistence type="predicted"/>
<keyword evidence="5" id="KW-1185">Reference proteome</keyword>
<dbReference type="PROSITE" id="PS00893">
    <property type="entry name" value="NUDIX_BOX"/>
    <property type="match status" value="1"/>
</dbReference>
<reference evidence="4 5" key="1">
    <citation type="submission" date="2019-06" db="EMBL/GenBank/DDBJ databases">
        <title>Sequencing the genomes of 1000 actinobacteria strains.</title>
        <authorList>
            <person name="Klenk H.-P."/>
        </authorList>
    </citation>
    <scope>NUCLEOTIDE SEQUENCE [LARGE SCALE GENOMIC DNA]</scope>
    <source>
        <strain evidence="4 5">DSM 45679</strain>
    </source>
</reference>
<name>A0A542DG14_AMYCI</name>
<dbReference type="InterPro" id="IPR020084">
    <property type="entry name" value="NUDIX_hydrolase_CS"/>
</dbReference>
<evidence type="ECO:0000313" key="5">
    <source>
        <dbReference type="Proteomes" id="UP000320876"/>
    </source>
</evidence>
<accession>A0A542DG14</accession>
<protein>
    <submittedName>
        <fullName evidence="4">Putative NUDIX family NTP pyrophosphohydrolase</fullName>
    </submittedName>
</protein>
<comment type="caution">
    <text evidence="4">The sequence shown here is derived from an EMBL/GenBank/DDBJ whole genome shotgun (WGS) entry which is preliminary data.</text>
</comment>
<dbReference type="InterPro" id="IPR051325">
    <property type="entry name" value="Nudix_hydrolase_domain"/>
</dbReference>
<organism evidence="4 5">
    <name type="scientific">Amycolatopsis cihanbeyliensis</name>
    <dbReference type="NCBI Taxonomy" id="1128664"/>
    <lineage>
        <taxon>Bacteria</taxon>
        <taxon>Bacillati</taxon>
        <taxon>Actinomycetota</taxon>
        <taxon>Actinomycetes</taxon>
        <taxon>Pseudonocardiales</taxon>
        <taxon>Pseudonocardiaceae</taxon>
        <taxon>Amycolatopsis</taxon>
    </lineage>
</organism>
<sequence length="154" mass="16829">MGGKQSAGILLFRGTGPEAEVLLGHMGGPFWAKRDEGGWSIPKGECDPEEDPQAAAEREFREELGVPVPDGEWVALGTARQSGSKTVTIWAVHSDLNPDLVTPGTFELEWPRGSGNVQEFPELDRVAWFDLAQAETKLAKGQRVFLDRLSEQLA</sequence>
<dbReference type="EMBL" id="VFML01000001">
    <property type="protein sequence ID" value="TQJ01994.1"/>
    <property type="molecule type" value="Genomic_DNA"/>
</dbReference>
<dbReference type="GO" id="GO:0006754">
    <property type="term" value="P:ATP biosynthetic process"/>
    <property type="evidence" value="ECO:0007669"/>
    <property type="project" value="TreeGrafter"/>
</dbReference>
<dbReference type="SUPFAM" id="SSF55811">
    <property type="entry name" value="Nudix"/>
    <property type="match status" value="1"/>
</dbReference>
<dbReference type="RefSeq" id="WP_141996782.1">
    <property type="nucleotide sequence ID" value="NZ_VFML01000001.1"/>
</dbReference>
<dbReference type="GO" id="GO:0004081">
    <property type="term" value="F:bis(5'-nucleosyl)-tetraphosphatase (asymmetrical) activity"/>
    <property type="evidence" value="ECO:0007669"/>
    <property type="project" value="TreeGrafter"/>
</dbReference>
<evidence type="ECO:0000313" key="4">
    <source>
        <dbReference type="EMBL" id="TQJ01994.1"/>
    </source>
</evidence>
<feature type="domain" description="Nudix hydrolase" evidence="3">
    <location>
        <begin position="2"/>
        <end position="151"/>
    </location>
</feature>
<keyword evidence="1 4" id="KW-0378">Hydrolase</keyword>
<dbReference type="InterPro" id="IPR015797">
    <property type="entry name" value="NUDIX_hydrolase-like_dom_sf"/>
</dbReference>
<dbReference type="PROSITE" id="PS51462">
    <property type="entry name" value="NUDIX"/>
    <property type="match status" value="1"/>
</dbReference>
<dbReference type="PANTHER" id="PTHR21340:SF7">
    <property type="entry name" value="NUDIX HYDROLASE DOMAIN-CONTAINING PROTEIN"/>
    <property type="match status" value="1"/>
</dbReference>
<evidence type="ECO:0000256" key="1">
    <source>
        <dbReference type="ARBA" id="ARBA00022801"/>
    </source>
</evidence>
<dbReference type="Gene3D" id="3.90.79.10">
    <property type="entry name" value="Nucleoside Triphosphate Pyrophosphohydrolase"/>
    <property type="match status" value="1"/>
</dbReference>
<dbReference type="Pfam" id="PF00293">
    <property type="entry name" value="NUDIX"/>
    <property type="match status" value="1"/>
</dbReference>